<comment type="caution">
    <text evidence="1">The sequence shown here is derived from an EMBL/GenBank/DDBJ whole genome shotgun (WGS) entry which is preliminary data.</text>
</comment>
<reference evidence="1 2" key="1">
    <citation type="submission" date="2018-11" db="EMBL/GenBank/DDBJ databases">
        <authorList>
            <person name="Ye M.-Q."/>
            <person name="Du Z.-J."/>
        </authorList>
    </citation>
    <scope>NUCLEOTIDE SEQUENCE [LARGE SCALE GENOMIC DNA]</scope>
    <source>
        <strain evidence="1 2">U0105</strain>
    </source>
</reference>
<protein>
    <submittedName>
        <fullName evidence="1">Uncharacterized protein</fullName>
    </submittedName>
</protein>
<evidence type="ECO:0000313" key="2">
    <source>
        <dbReference type="Proteomes" id="UP000275281"/>
    </source>
</evidence>
<gene>
    <name evidence="1" type="ORF">DRW07_01990</name>
</gene>
<evidence type="ECO:0000313" key="1">
    <source>
        <dbReference type="EMBL" id="RPJ68202.1"/>
    </source>
</evidence>
<dbReference type="Proteomes" id="UP000275281">
    <property type="component" value="Unassembled WGS sequence"/>
</dbReference>
<dbReference type="EMBL" id="RPOK01000001">
    <property type="protein sequence ID" value="RPJ68202.1"/>
    <property type="molecule type" value="Genomic_DNA"/>
</dbReference>
<sequence>MHWDIRHKKRYKLTEGGAIYTAMSGDRYLVIIDESMMAEFMEDEGDIELVNIVDFNSESERESYLKRLLS</sequence>
<accession>A0A3N5Y2Z6</accession>
<name>A0A3N5Y2Z6_9ALTE</name>
<keyword evidence="2" id="KW-1185">Reference proteome</keyword>
<proteinExistence type="predicted"/>
<organism evidence="1 2">
    <name type="scientific">Alteromonas sediminis</name>
    <dbReference type="NCBI Taxonomy" id="2259342"/>
    <lineage>
        <taxon>Bacteria</taxon>
        <taxon>Pseudomonadati</taxon>
        <taxon>Pseudomonadota</taxon>
        <taxon>Gammaproteobacteria</taxon>
        <taxon>Alteromonadales</taxon>
        <taxon>Alteromonadaceae</taxon>
        <taxon>Alteromonas/Salinimonas group</taxon>
        <taxon>Alteromonas</taxon>
    </lineage>
</organism>
<dbReference type="RefSeq" id="WP_124026204.1">
    <property type="nucleotide sequence ID" value="NZ_JBHRSN010000005.1"/>
</dbReference>
<dbReference type="AlphaFoldDB" id="A0A3N5Y2Z6"/>